<dbReference type="InterPro" id="IPR002848">
    <property type="entry name" value="Translin_fam"/>
</dbReference>
<evidence type="ECO:0000313" key="7">
    <source>
        <dbReference type="EMBL" id="KAF2837021.1"/>
    </source>
</evidence>
<gene>
    <name evidence="7" type="ORF">M501DRAFT_996169</name>
</gene>
<sequence>MTDISKSSSASLFLPMFEGFRAELDEHHDRRERVIKASRDITAASKKIIFSLQRIKKLNEPIPNFVTKANAQHWDNIAKQYKTISPDLQDLNTHRYERNITGGNQELMESLSFQHYLSTQTLISYDDACAKVSELSEKGKPVQLSIEDYVLGIFDMVGELMRFAITAMATGGELPGGSSTSTENRKVADEDTMEVDSEEKRSLPPRNALSDMRELRTYLEYLEVPRGTYFGKDVDKKMEVMRTCVEKVENALYGLVVRGSERPKGWIPEFTGSSRGPEPVEAV</sequence>
<dbReference type="SUPFAM" id="SSF74784">
    <property type="entry name" value="Translin"/>
    <property type="match status" value="1"/>
</dbReference>
<dbReference type="GO" id="GO:0043565">
    <property type="term" value="F:sequence-specific DNA binding"/>
    <property type="evidence" value="ECO:0007669"/>
    <property type="project" value="InterPro"/>
</dbReference>
<dbReference type="InterPro" id="IPR016069">
    <property type="entry name" value="Translin_C"/>
</dbReference>
<evidence type="ECO:0000256" key="4">
    <source>
        <dbReference type="ARBA" id="ARBA00022490"/>
    </source>
</evidence>
<keyword evidence="4" id="KW-0963">Cytoplasm</keyword>
<dbReference type="EMBL" id="MU006101">
    <property type="protein sequence ID" value="KAF2837021.1"/>
    <property type="molecule type" value="Genomic_DNA"/>
</dbReference>
<reference evidence="7" key="1">
    <citation type="journal article" date="2020" name="Stud. Mycol.">
        <title>101 Dothideomycetes genomes: a test case for predicting lifestyles and emergence of pathogens.</title>
        <authorList>
            <person name="Haridas S."/>
            <person name="Albert R."/>
            <person name="Binder M."/>
            <person name="Bloem J."/>
            <person name="Labutti K."/>
            <person name="Salamov A."/>
            <person name="Andreopoulos B."/>
            <person name="Baker S."/>
            <person name="Barry K."/>
            <person name="Bills G."/>
            <person name="Bluhm B."/>
            <person name="Cannon C."/>
            <person name="Castanera R."/>
            <person name="Culley D."/>
            <person name="Daum C."/>
            <person name="Ezra D."/>
            <person name="Gonzalez J."/>
            <person name="Henrissat B."/>
            <person name="Kuo A."/>
            <person name="Liang C."/>
            <person name="Lipzen A."/>
            <person name="Lutzoni F."/>
            <person name="Magnuson J."/>
            <person name="Mondo S."/>
            <person name="Nolan M."/>
            <person name="Ohm R."/>
            <person name="Pangilinan J."/>
            <person name="Park H.-J."/>
            <person name="Ramirez L."/>
            <person name="Alfaro M."/>
            <person name="Sun H."/>
            <person name="Tritt A."/>
            <person name="Yoshinaga Y."/>
            <person name="Zwiers L.-H."/>
            <person name="Turgeon B."/>
            <person name="Goodwin S."/>
            <person name="Spatafora J."/>
            <person name="Crous P."/>
            <person name="Grigoriev I."/>
        </authorList>
    </citation>
    <scope>NUCLEOTIDE SEQUENCE</scope>
    <source>
        <strain evidence="7">CBS 101060</strain>
    </source>
</reference>
<dbReference type="Pfam" id="PF01997">
    <property type="entry name" value="Translin"/>
    <property type="match status" value="1"/>
</dbReference>
<dbReference type="GO" id="GO:0005634">
    <property type="term" value="C:nucleus"/>
    <property type="evidence" value="ECO:0007669"/>
    <property type="project" value="UniProtKB-SubCell"/>
</dbReference>
<evidence type="ECO:0000256" key="6">
    <source>
        <dbReference type="SAM" id="MobiDB-lite"/>
    </source>
</evidence>
<dbReference type="Gene3D" id="1.20.58.200">
    <property type="entry name" value="Translin, domain 2"/>
    <property type="match status" value="1"/>
</dbReference>
<dbReference type="Proteomes" id="UP000799429">
    <property type="component" value="Unassembled WGS sequence"/>
</dbReference>
<comment type="caution">
    <text evidence="7">The sequence shown here is derived from an EMBL/GenBank/DDBJ whole genome shotgun (WGS) entry which is preliminary data.</text>
</comment>
<dbReference type="InterPro" id="IPR016068">
    <property type="entry name" value="Translin_N"/>
</dbReference>
<dbReference type="OrthoDB" id="31005at2759"/>
<dbReference type="GO" id="GO:0005737">
    <property type="term" value="C:cytoplasm"/>
    <property type="evidence" value="ECO:0007669"/>
    <property type="project" value="UniProtKB-SubCell"/>
</dbReference>
<dbReference type="AlphaFoldDB" id="A0A9P4S763"/>
<dbReference type="PANTHER" id="PTHR10741">
    <property type="entry name" value="TRANSLIN AND TRANSLIN ASSOCIATED PROTEIN X"/>
    <property type="match status" value="1"/>
</dbReference>
<organism evidence="7 8">
    <name type="scientific">Patellaria atrata CBS 101060</name>
    <dbReference type="NCBI Taxonomy" id="1346257"/>
    <lineage>
        <taxon>Eukaryota</taxon>
        <taxon>Fungi</taxon>
        <taxon>Dikarya</taxon>
        <taxon>Ascomycota</taxon>
        <taxon>Pezizomycotina</taxon>
        <taxon>Dothideomycetes</taxon>
        <taxon>Dothideomycetes incertae sedis</taxon>
        <taxon>Patellariales</taxon>
        <taxon>Patellariaceae</taxon>
        <taxon>Patellaria</taxon>
    </lineage>
</organism>
<accession>A0A9P4S763</accession>
<evidence type="ECO:0000256" key="2">
    <source>
        <dbReference type="ARBA" id="ARBA00004496"/>
    </source>
</evidence>
<feature type="region of interest" description="Disordered" evidence="6">
    <location>
        <begin position="172"/>
        <end position="206"/>
    </location>
</feature>
<dbReference type="Gene3D" id="1.20.58.190">
    <property type="entry name" value="Translin, domain 1"/>
    <property type="match status" value="1"/>
</dbReference>
<comment type="similarity">
    <text evidence="3">Belongs to the translin family.</text>
</comment>
<evidence type="ECO:0000256" key="1">
    <source>
        <dbReference type="ARBA" id="ARBA00004123"/>
    </source>
</evidence>
<evidence type="ECO:0000256" key="5">
    <source>
        <dbReference type="ARBA" id="ARBA00023242"/>
    </source>
</evidence>
<comment type="subcellular location">
    <subcellularLocation>
        <location evidence="2">Cytoplasm</location>
    </subcellularLocation>
    <subcellularLocation>
        <location evidence="1">Nucleus</location>
    </subcellularLocation>
</comment>
<evidence type="ECO:0000256" key="3">
    <source>
        <dbReference type="ARBA" id="ARBA00005902"/>
    </source>
</evidence>
<dbReference type="CDD" id="cd14820">
    <property type="entry name" value="TRAX"/>
    <property type="match status" value="1"/>
</dbReference>
<keyword evidence="8" id="KW-1185">Reference proteome</keyword>
<proteinExistence type="inferred from homology"/>
<keyword evidence="5" id="KW-0539">Nucleus</keyword>
<evidence type="ECO:0000313" key="8">
    <source>
        <dbReference type="Proteomes" id="UP000799429"/>
    </source>
</evidence>
<protein>
    <submittedName>
        <fullName evidence="7">Translin</fullName>
    </submittedName>
</protein>
<name>A0A9P4S763_9PEZI</name>
<dbReference type="InterPro" id="IPR036081">
    <property type="entry name" value="Translin_sf"/>
</dbReference>